<dbReference type="OrthoDB" id="6432602at2759"/>
<accession>A0A8X7CH62</accession>
<dbReference type="Proteomes" id="UP000886998">
    <property type="component" value="Unassembled WGS sequence"/>
</dbReference>
<evidence type="ECO:0000256" key="1">
    <source>
        <dbReference type="SAM" id="MobiDB-lite"/>
    </source>
</evidence>
<keyword evidence="3" id="KW-1185">Reference proteome</keyword>
<sequence>MEELISPETLADKLEAFDNIRRSLPSGPRRHVKASDTVNDGRQVSSMKPDHLPKREYSHPVPNERSPLRCYGCGRQGVIKSRCPTCNPNSLQRTDVETNHINAYTTQTRSPRLTLVDIT</sequence>
<reference evidence="2" key="1">
    <citation type="submission" date="2020-08" db="EMBL/GenBank/DDBJ databases">
        <title>Multicomponent nature underlies the extraordinary mechanical properties of spider dragline silk.</title>
        <authorList>
            <person name="Kono N."/>
            <person name="Nakamura H."/>
            <person name="Mori M."/>
            <person name="Yoshida Y."/>
            <person name="Ohtoshi R."/>
            <person name="Malay A.D."/>
            <person name="Moran D.A.P."/>
            <person name="Tomita M."/>
            <person name="Numata K."/>
            <person name="Arakawa K."/>
        </authorList>
    </citation>
    <scope>NUCLEOTIDE SEQUENCE</scope>
</reference>
<dbReference type="AlphaFoldDB" id="A0A8X7CH62"/>
<comment type="caution">
    <text evidence="2">The sequence shown here is derived from an EMBL/GenBank/DDBJ whole genome shotgun (WGS) entry which is preliminary data.</text>
</comment>
<dbReference type="EMBL" id="BMAV01015285">
    <property type="protein sequence ID" value="GFY64522.1"/>
    <property type="molecule type" value="Genomic_DNA"/>
</dbReference>
<evidence type="ECO:0008006" key="4">
    <source>
        <dbReference type="Google" id="ProtNLM"/>
    </source>
</evidence>
<feature type="compositionally biased region" description="Basic and acidic residues" evidence="1">
    <location>
        <begin position="48"/>
        <end position="58"/>
    </location>
</feature>
<proteinExistence type="predicted"/>
<feature type="region of interest" description="Disordered" evidence="1">
    <location>
        <begin position="21"/>
        <end position="66"/>
    </location>
</feature>
<organism evidence="2 3">
    <name type="scientific">Trichonephila inaurata madagascariensis</name>
    <dbReference type="NCBI Taxonomy" id="2747483"/>
    <lineage>
        <taxon>Eukaryota</taxon>
        <taxon>Metazoa</taxon>
        <taxon>Ecdysozoa</taxon>
        <taxon>Arthropoda</taxon>
        <taxon>Chelicerata</taxon>
        <taxon>Arachnida</taxon>
        <taxon>Araneae</taxon>
        <taxon>Araneomorphae</taxon>
        <taxon>Entelegynae</taxon>
        <taxon>Araneoidea</taxon>
        <taxon>Nephilidae</taxon>
        <taxon>Trichonephila</taxon>
        <taxon>Trichonephila inaurata</taxon>
    </lineage>
</organism>
<name>A0A8X7CH62_9ARAC</name>
<gene>
    <name evidence="2" type="primary">NCL1_18726</name>
    <name evidence="2" type="ORF">TNIN_137501</name>
</gene>
<evidence type="ECO:0000313" key="2">
    <source>
        <dbReference type="EMBL" id="GFY64522.1"/>
    </source>
</evidence>
<protein>
    <recommendedName>
        <fullName evidence="4">CCHC-type domain-containing protein</fullName>
    </recommendedName>
</protein>
<feature type="compositionally biased region" description="Polar residues" evidence="1">
    <location>
        <begin position="36"/>
        <end position="46"/>
    </location>
</feature>
<evidence type="ECO:0000313" key="3">
    <source>
        <dbReference type="Proteomes" id="UP000886998"/>
    </source>
</evidence>